<proteinExistence type="predicted"/>
<accession>A0A382FE10</accession>
<feature type="non-terminal residue" evidence="1">
    <location>
        <position position="122"/>
    </location>
</feature>
<protein>
    <submittedName>
        <fullName evidence="1">Uncharacterized protein</fullName>
    </submittedName>
</protein>
<gene>
    <name evidence="1" type="ORF">METZ01_LOCUS213789</name>
</gene>
<reference evidence="1" key="1">
    <citation type="submission" date="2018-05" db="EMBL/GenBank/DDBJ databases">
        <authorList>
            <person name="Lanie J.A."/>
            <person name="Ng W.-L."/>
            <person name="Kazmierczak K.M."/>
            <person name="Andrzejewski T.M."/>
            <person name="Davidsen T.M."/>
            <person name="Wayne K.J."/>
            <person name="Tettelin H."/>
            <person name="Glass J.I."/>
            <person name="Rusch D."/>
            <person name="Podicherti R."/>
            <person name="Tsui H.-C.T."/>
            <person name="Winkler M.E."/>
        </authorList>
    </citation>
    <scope>NUCLEOTIDE SEQUENCE</scope>
</reference>
<name>A0A382FE10_9ZZZZ</name>
<evidence type="ECO:0000313" key="1">
    <source>
        <dbReference type="EMBL" id="SVB60935.1"/>
    </source>
</evidence>
<organism evidence="1">
    <name type="scientific">marine metagenome</name>
    <dbReference type="NCBI Taxonomy" id="408172"/>
    <lineage>
        <taxon>unclassified sequences</taxon>
        <taxon>metagenomes</taxon>
        <taxon>ecological metagenomes</taxon>
    </lineage>
</organism>
<sequence>MATTATNRTPVANVAVVATPDRPEITNSRLLTELCETLNVSLRQIVAAVQARQGGIWWSLDSTGRNRLIENYLTGQVIRAGLQPPHFQVPSICSGCGPVWLSHPDQDCPWCENRQSGLNIPR</sequence>
<dbReference type="AlphaFoldDB" id="A0A382FE10"/>
<dbReference type="EMBL" id="UINC01049310">
    <property type="protein sequence ID" value="SVB60935.1"/>
    <property type="molecule type" value="Genomic_DNA"/>
</dbReference>